<dbReference type="AlphaFoldDB" id="A0A6G7VJJ5"/>
<dbReference type="Gene3D" id="3.30.1490.100">
    <property type="entry name" value="DNA polymerase, Y-family, little finger domain"/>
    <property type="match status" value="1"/>
</dbReference>
<keyword evidence="8 17" id="KW-0235">DNA replication</keyword>
<feature type="domain" description="UmuC" evidence="18">
    <location>
        <begin position="37"/>
        <end position="217"/>
    </location>
</feature>
<dbReference type="SUPFAM" id="SSF100879">
    <property type="entry name" value="Lesion bypass DNA polymerase (Y-family), little finger domain"/>
    <property type="match status" value="1"/>
</dbReference>
<evidence type="ECO:0000313" key="19">
    <source>
        <dbReference type="EMBL" id="QIK40174.1"/>
    </source>
</evidence>
<gene>
    <name evidence="17" type="primary">dinB</name>
    <name evidence="19" type="ORF">G8E03_04975</name>
</gene>
<dbReference type="InterPro" id="IPR036775">
    <property type="entry name" value="DNA_pol_Y-fam_lit_finger_sf"/>
</dbReference>
<evidence type="ECO:0000256" key="9">
    <source>
        <dbReference type="ARBA" id="ARBA00022723"/>
    </source>
</evidence>
<dbReference type="PROSITE" id="PS50173">
    <property type="entry name" value="UMUC"/>
    <property type="match status" value="1"/>
</dbReference>
<evidence type="ECO:0000256" key="14">
    <source>
        <dbReference type="ARBA" id="ARBA00023204"/>
    </source>
</evidence>
<evidence type="ECO:0000256" key="15">
    <source>
        <dbReference type="ARBA" id="ARBA00025589"/>
    </source>
</evidence>
<dbReference type="GO" id="GO:0000287">
    <property type="term" value="F:magnesium ion binding"/>
    <property type="evidence" value="ECO:0007669"/>
    <property type="project" value="UniProtKB-UniRule"/>
</dbReference>
<evidence type="ECO:0000256" key="16">
    <source>
        <dbReference type="ARBA" id="ARBA00049244"/>
    </source>
</evidence>
<keyword evidence="11 17" id="KW-0460">Magnesium</keyword>
<dbReference type="EC" id="2.7.7.7" evidence="17"/>
<evidence type="ECO:0000259" key="18">
    <source>
        <dbReference type="PROSITE" id="PS50173"/>
    </source>
</evidence>
<sequence>MSAICRDCLSDQPGPARCRHCGSPRVLRHEELFDLTMAHMDCDAFYASVEKRDHPHLANQPLIVGGGKRGVVSTCCYIARIKGVRSAMPMFKAMELCPEAVVVPGRMDVYVGVSRQIRAMMEELTPSVQPISLDEAFLDLSGTQRLHGAPPAVLLARLARRIEVELGITISVGLSHNKFLAKIASDLDKPRGFSVIGKAETMAFLHDKPVGIIWGVGAAMRARLERDGIRTIADLRRYSEDDLFRKYGSMGGHVWRLAHGIDDRRITVREPVKSISNERTFNEDVSDPVSLDGHLWRLALKVSDRAKAAGLAGSTVNLKLKTRDFKLISRQLRLVEATQLTDEIYAATRPLLEREISRGPFRLLGVGLSHLSAYSGSDAAPDLLDPAAPRRRAAERASDAIRGRFGADAILKGRALR</sequence>
<evidence type="ECO:0000256" key="10">
    <source>
        <dbReference type="ARBA" id="ARBA00022763"/>
    </source>
</evidence>
<keyword evidence="12 17" id="KW-0239">DNA-directed DNA polymerase</keyword>
<protein>
    <recommendedName>
        <fullName evidence="17">DNA polymerase IV</fullName>
        <shortName evidence="17">Pol IV</shortName>
        <ecNumber evidence="17">2.7.7.7</ecNumber>
    </recommendedName>
</protein>
<keyword evidence="6 17" id="KW-0808">Transferase</keyword>
<dbReference type="Gene3D" id="3.40.1170.60">
    <property type="match status" value="1"/>
</dbReference>
<keyword evidence="20" id="KW-1185">Reference proteome</keyword>
<evidence type="ECO:0000256" key="12">
    <source>
        <dbReference type="ARBA" id="ARBA00022932"/>
    </source>
</evidence>
<evidence type="ECO:0000256" key="8">
    <source>
        <dbReference type="ARBA" id="ARBA00022705"/>
    </source>
</evidence>
<dbReference type="GO" id="GO:0006261">
    <property type="term" value="P:DNA-templated DNA replication"/>
    <property type="evidence" value="ECO:0007669"/>
    <property type="project" value="UniProtKB-UniRule"/>
</dbReference>
<dbReference type="NCBIfam" id="NF002751">
    <property type="entry name" value="PRK02794.1"/>
    <property type="match status" value="1"/>
</dbReference>
<dbReference type="FunFam" id="3.30.1490.100:FF:000004">
    <property type="entry name" value="DNA polymerase IV"/>
    <property type="match status" value="1"/>
</dbReference>
<keyword evidence="14 17" id="KW-0234">DNA repair</keyword>
<dbReference type="PANTHER" id="PTHR11076">
    <property type="entry name" value="DNA REPAIR POLYMERASE UMUC / TRANSFERASE FAMILY MEMBER"/>
    <property type="match status" value="1"/>
</dbReference>
<accession>A0A6G7VJJ5</accession>
<dbReference type="GO" id="GO:0042276">
    <property type="term" value="P:error-prone translesion synthesis"/>
    <property type="evidence" value="ECO:0007669"/>
    <property type="project" value="TreeGrafter"/>
</dbReference>
<keyword evidence="7 17" id="KW-0548">Nucleotidyltransferase</keyword>
<dbReference type="InterPro" id="IPR001126">
    <property type="entry name" value="UmuC"/>
</dbReference>
<feature type="binding site" evidence="17">
    <location>
        <position position="134"/>
    </location>
    <ligand>
        <name>Mg(2+)</name>
        <dbReference type="ChEBI" id="CHEBI:18420"/>
    </ligand>
</feature>
<dbReference type="Proteomes" id="UP000500791">
    <property type="component" value="Chromosome"/>
</dbReference>
<evidence type="ECO:0000256" key="5">
    <source>
        <dbReference type="ARBA" id="ARBA00022490"/>
    </source>
</evidence>
<evidence type="ECO:0000256" key="7">
    <source>
        <dbReference type="ARBA" id="ARBA00022695"/>
    </source>
</evidence>
<comment type="subcellular location">
    <subcellularLocation>
        <location evidence="1 17">Cytoplasm</location>
    </subcellularLocation>
</comment>
<keyword evidence="5 17" id="KW-0963">Cytoplasm</keyword>
<organism evidence="19 20">
    <name type="scientific">Pontivivens nitratireducens</name>
    <dbReference type="NCBI Taxonomy" id="2758038"/>
    <lineage>
        <taxon>Bacteria</taxon>
        <taxon>Pseudomonadati</taxon>
        <taxon>Pseudomonadota</taxon>
        <taxon>Alphaproteobacteria</taxon>
        <taxon>Rhodobacterales</taxon>
        <taxon>Paracoccaceae</taxon>
        <taxon>Pontivivens</taxon>
    </lineage>
</organism>
<dbReference type="FunFam" id="3.40.1170.60:FF:000001">
    <property type="entry name" value="DNA polymerase IV"/>
    <property type="match status" value="1"/>
</dbReference>
<dbReference type="InterPro" id="IPR050116">
    <property type="entry name" value="DNA_polymerase-Y"/>
</dbReference>
<dbReference type="Gene3D" id="1.10.150.20">
    <property type="entry name" value="5' to 3' exonuclease, C-terminal subdomain"/>
    <property type="match status" value="1"/>
</dbReference>
<keyword evidence="13 17" id="KW-0238">DNA-binding</keyword>
<keyword evidence="10 17" id="KW-0227">DNA damage</keyword>
<dbReference type="PANTHER" id="PTHR11076:SF33">
    <property type="entry name" value="DNA POLYMERASE KAPPA"/>
    <property type="match status" value="1"/>
</dbReference>
<evidence type="ECO:0000256" key="3">
    <source>
        <dbReference type="ARBA" id="ARBA00011245"/>
    </source>
</evidence>
<dbReference type="HAMAP" id="MF_01113">
    <property type="entry name" value="DNApol_IV"/>
    <property type="match status" value="1"/>
</dbReference>
<reference evidence="19 20" key="1">
    <citation type="submission" date="2020-03" db="EMBL/GenBank/DDBJ databases">
        <title>Complete genome sequence of Monaibacterium sp. ALG8 with diverse plasmids.</title>
        <authorList>
            <person name="Sun C."/>
        </authorList>
    </citation>
    <scope>NUCLEOTIDE SEQUENCE [LARGE SCALE GENOMIC DNA]</scope>
    <source>
        <strain evidence="19 20">ALG8</strain>
    </source>
</reference>
<dbReference type="InterPro" id="IPR043128">
    <property type="entry name" value="Rev_trsase/Diguanyl_cyclase"/>
</dbReference>
<dbReference type="InterPro" id="IPR022880">
    <property type="entry name" value="DNApol_IV"/>
</dbReference>
<evidence type="ECO:0000256" key="17">
    <source>
        <dbReference type="HAMAP-Rule" id="MF_01113"/>
    </source>
</evidence>
<feature type="active site" evidence="17">
    <location>
        <position position="135"/>
    </location>
</feature>
<dbReference type="GO" id="GO:0006281">
    <property type="term" value="P:DNA repair"/>
    <property type="evidence" value="ECO:0007669"/>
    <property type="project" value="UniProtKB-UniRule"/>
</dbReference>
<feature type="site" description="Substrate discrimination" evidence="17">
    <location>
        <position position="46"/>
    </location>
</feature>
<evidence type="ECO:0000256" key="2">
    <source>
        <dbReference type="ARBA" id="ARBA00010945"/>
    </source>
</evidence>
<dbReference type="CDD" id="cd03586">
    <property type="entry name" value="PolY_Pol_IV_kappa"/>
    <property type="match status" value="1"/>
</dbReference>
<dbReference type="GO" id="GO:0003684">
    <property type="term" value="F:damaged DNA binding"/>
    <property type="evidence" value="ECO:0007669"/>
    <property type="project" value="InterPro"/>
</dbReference>
<comment type="similarity">
    <text evidence="2 17">Belongs to the DNA polymerase type-Y family.</text>
</comment>
<dbReference type="Gene3D" id="3.30.70.270">
    <property type="match status" value="1"/>
</dbReference>
<dbReference type="RefSeq" id="WP_166189322.1">
    <property type="nucleotide sequence ID" value="NZ_CP049811.1"/>
</dbReference>
<dbReference type="Pfam" id="PF11799">
    <property type="entry name" value="IMS_C"/>
    <property type="match status" value="1"/>
</dbReference>
<keyword evidence="4 17" id="KW-0515">Mutator protein</keyword>
<dbReference type="GO" id="GO:0003887">
    <property type="term" value="F:DNA-directed DNA polymerase activity"/>
    <property type="evidence" value="ECO:0007669"/>
    <property type="project" value="UniProtKB-UniRule"/>
</dbReference>
<dbReference type="InterPro" id="IPR043502">
    <property type="entry name" value="DNA/RNA_pol_sf"/>
</dbReference>
<evidence type="ECO:0000313" key="20">
    <source>
        <dbReference type="Proteomes" id="UP000500791"/>
    </source>
</evidence>
<dbReference type="InterPro" id="IPR017961">
    <property type="entry name" value="DNA_pol_Y-fam_little_finger"/>
</dbReference>
<comment type="cofactor">
    <cofactor evidence="17">
        <name>Mg(2+)</name>
        <dbReference type="ChEBI" id="CHEBI:18420"/>
    </cofactor>
    <text evidence="17">Binds 2 magnesium ions per subunit.</text>
</comment>
<feature type="binding site" evidence="17">
    <location>
        <position position="41"/>
    </location>
    <ligand>
        <name>Mg(2+)</name>
        <dbReference type="ChEBI" id="CHEBI:18420"/>
    </ligand>
</feature>
<proteinExistence type="inferred from homology"/>
<dbReference type="EMBL" id="CP049811">
    <property type="protein sequence ID" value="QIK40174.1"/>
    <property type="molecule type" value="Genomic_DNA"/>
</dbReference>
<dbReference type="GO" id="GO:0005829">
    <property type="term" value="C:cytosol"/>
    <property type="evidence" value="ECO:0007669"/>
    <property type="project" value="TreeGrafter"/>
</dbReference>
<evidence type="ECO:0000256" key="6">
    <source>
        <dbReference type="ARBA" id="ARBA00022679"/>
    </source>
</evidence>
<dbReference type="SUPFAM" id="SSF56672">
    <property type="entry name" value="DNA/RNA polymerases"/>
    <property type="match status" value="1"/>
</dbReference>
<dbReference type="Pfam" id="PF00817">
    <property type="entry name" value="IMS"/>
    <property type="match status" value="1"/>
</dbReference>
<dbReference type="GO" id="GO:0009432">
    <property type="term" value="P:SOS response"/>
    <property type="evidence" value="ECO:0007669"/>
    <property type="project" value="TreeGrafter"/>
</dbReference>
<dbReference type="KEGG" id="mon:G8E03_04975"/>
<evidence type="ECO:0000256" key="13">
    <source>
        <dbReference type="ARBA" id="ARBA00023125"/>
    </source>
</evidence>
<comment type="function">
    <text evidence="15 17">Poorly processive, error-prone DNA polymerase involved in untargeted mutagenesis. Copies undamaged DNA at stalled replication forks, which arise in vivo from mismatched or misaligned primer ends. These misaligned primers can be extended by PolIV. Exhibits no 3'-5' exonuclease (proofreading) activity. May be involved in translesional synthesis, in conjunction with the beta clamp from PolIII.</text>
</comment>
<keyword evidence="9 17" id="KW-0479">Metal-binding</keyword>
<comment type="subunit">
    <text evidence="3 17">Monomer.</text>
</comment>
<evidence type="ECO:0000256" key="11">
    <source>
        <dbReference type="ARBA" id="ARBA00022842"/>
    </source>
</evidence>
<comment type="catalytic activity">
    <reaction evidence="16 17">
        <text>DNA(n) + a 2'-deoxyribonucleoside 5'-triphosphate = DNA(n+1) + diphosphate</text>
        <dbReference type="Rhea" id="RHEA:22508"/>
        <dbReference type="Rhea" id="RHEA-COMP:17339"/>
        <dbReference type="Rhea" id="RHEA-COMP:17340"/>
        <dbReference type="ChEBI" id="CHEBI:33019"/>
        <dbReference type="ChEBI" id="CHEBI:61560"/>
        <dbReference type="ChEBI" id="CHEBI:173112"/>
        <dbReference type="EC" id="2.7.7.7"/>
    </reaction>
</comment>
<evidence type="ECO:0000256" key="1">
    <source>
        <dbReference type="ARBA" id="ARBA00004496"/>
    </source>
</evidence>
<name>A0A6G7VJJ5_9RHOB</name>
<dbReference type="NCBIfam" id="NF002677">
    <property type="entry name" value="PRK02406.1"/>
    <property type="match status" value="1"/>
</dbReference>
<evidence type="ECO:0000256" key="4">
    <source>
        <dbReference type="ARBA" id="ARBA00022457"/>
    </source>
</evidence>